<dbReference type="PANTHER" id="PTHR36866:SF1">
    <property type="entry name" value="GENE 1043-RELATED"/>
    <property type="match status" value="1"/>
</dbReference>
<comment type="caution">
    <text evidence="3">The sequence shown here is derived from an EMBL/GenBank/DDBJ whole genome shotgun (WGS) entry which is preliminary data.</text>
</comment>
<dbReference type="Pfam" id="PF25966">
    <property type="entry name" value="Myo5a"/>
    <property type="match status" value="1"/>
</dbReference>
<evidence type="ECO:0000259" key="2">
    <source>
        <dbReference type="Pfam" id="PF25966"/>
    </source>
</evidence>
<dbReference type="InterPro" id="IPR058662">
    <property type="entry name" value="Myo5a/b_dom"/>
</dbReference>
<dbReference type="AlphaFoldDB" id="A0A5E4BHR5"/>
<dbReference type="PANTHER" id="PTHR36866">
    <property type="entry name" value="CHROMOSOME 4 OPEN READING FRAME 50"/>
    <property type="match status" value="1"/>
</dbReference>
<reference evidence="3" key="1">
    <citation type="submission" date="2019-04" db="EMBL/GenBank/DDBJ databases">
        <authorList>
            <person name="Alioto T."/>
            <person name="Alioto T."/>
        </authorList>
    </citation>
    <scope>NUCLEOTIDE SEQUENCE [LARGE SCALE GENOMIC DNA]</scope>
</reference>
<feature type="domain" description="Unconventional myosin-Va/b" evidence="2">
    <location>
        <begin position="27"/>
        <end position="68"/>
    </location>
</feature>
<feature type="non-terminal residue" evidence="3">
    <location>
        <position position="1"/>
    </location>
</feature>
<feature type="region of interest" description="Disordered" evidence="1">
    <location>
        <begin position="56"/>
        <end position="76"/>
    </location>
</feature>
<keyword evidence="4" id="KW-1185">Reference proteome</keyword>
<gene>
    <name evidence="3" type="ORF">MONAX_5E011716</name>
</gene>
<organism evidence="3 4">
    <name type="scientific">Marmota monax</name>
    <name type="common">Woodchuck</name>
    <dbReference type="NCBI Taxonomy" id="9995"/>
    <lineage>
        <taxon>Eukaryota</taxon>
        <taxon>Metazoa</taxon>
        <taxon>Chordata</taxon>
        <taxon>Craniata</taxon>
        <taxon>Vertebrata</taxon>
        <taxon>Euteleostomi</taxon>
        <taxon>Mammalia</taxon>
        <taxon>Eutheria</taxon>
        <taxon>Euarchontoglires</taxon>
        <taxon>Glires</taxon>
        <taxon>Rodentia</taxon>
        <taxon>Sciuromorpha</taxon>
        <taxon>Sciuridae</taxon>
        <taxon>Xerinae</taxon>
        <taxon>Marmotini</taxon>
        <taxon>Marmota</taxon>
    </lineage>
</organism>
<name>A0A5E4BHR5_MARMO</name>
<dbReference type="EMBL" id="CABDUW010000434">
    <property type="protein sequence ID" value="VTJ68521.1"/>
    <property type="molecule type" value="Genomic_DNA"/>
</dbReference>
<dbReference type="Proteomes" id="UP000335636">
    <property type="component" value="Unassembled WGS sequence"/>
</dbReference>
<proteinExistence type="predicted"/>
<evidence type="ECO:0000313" key="4">
    <source>
        <dbReference type="Proteomes" id="UP000335636"/>
    </source>
</evidence>
<evidence type="ECO:0000256" key="1">
    <source>
        <dbReference type="SAM" id="MobiDB-lite"/>
    </source>
</evidence>
<accession>A0A5E4BHR5</accession>
<feature type="compositionally biased region" description="Basic and acidic residues" evidence="1">
    <location>
        <begin position="63"/>
        <end position="76"/>
    </location>
</feature>
<sequence>ANRALEGDLAQLRRELGQYAQAISDLEECNAQSYGKISELEEENDKLKRDLGQLRRAMSQSARESRGPGEHIALESRELKAPISQLGVSYKEL</sequence>
<feature type="non-terminal residue" evidence="3">
    <location>
        <position position="93"/>
    </location>
</feature>
<protein>
    <recommendedName>
        <fullName evidence="2">Unconventional myosin-Va/b domain-containing protein</fullName>
    </recommendedName>
</protein>
<evidence type="ECO:0000313" key="3">
    <source>
        <dbReference type="EMBL" id="VTJ68521.1"/>
    </source>
</evidence>